<proteinExistence type="predicted"/>
<reference evidence="2" key="1">
    <citation type="journal article" date="2019" name="Int. J. Syst. Evol. Microbiol.">
        <title>The Global Catalogue of Microorganisms (GCM) 10K type strain sequencing project: providing services to taxonomists for standard genome sequencing and annotation.</title>
        <authorList>
            <consortium name="The Broad Institute Genomics Platform"/>
            <consortium name="The Broad Institute Genome Sequencing Center for Infectious Disease"/>
            <person name="Wu L."/>
            <person name="Ma J."/>
        </authorList>
    </citation>
    <scope>NUCLEOTIDE SEQUENCE [LARGE SCALE GENOMIC DNA]</scope>
    <source>
        <strain evidence="2">JCM 18303</strain>
    </source>
</reference>
<protein>
    <submittedName>
        <fullName evidence="1">Uncharacterized protein</fullName>
    </submittedName>
</protein>
<dbReference type="RefSeq" id="WP_185066502.1">
    <property type="nucleotide sequence ID" value="NZ_BAABJP010000007.1"/>
</dbReference>
<evidence type="ECO:0000313" key="1">
    <source>
        <dbReference type="EMBL" id="GAA5152265.1"/>
    </source>
</evidence>
<sequence>MTTGVYRNPDVVARDRRYHDSLALYLDAVRRELTRRHVLVRDAHVHAPEPGEALRATLAYGLPDWPTTVRAGWHEELGWWAEQGHRHERRYLTGNLVPPTSAVADFLTLGGQPGSLDPKVHRYRLLGDEPELIARLDRLAGADRG</sequence>
<keyword evidence="2" id="KW-1185">Reference proteome</keyword>
<name>A0ABP9PU62_9PSEU</name>
<gene>
    <name evidence="1" type="ORF">GCM10023321_20660</name>
</gene>
<organism evidence="1 2">
    <name type="scientific">Pseudonocardia eucalypti</name>
    <dbReference type="NCBI Taxonomy" id="648755"/>
    <lineage>
        <taxon>Bacteria</taxon>
        <taxon>Bacillati</taxon>
        <taxon>Actinomycetota</taxon>
        <taxon>Actinomycetes</taxon>
        <taxon>Pseudonocardiales</taxon>
        <taxon>Pseudonocardiaceae</taxon>
        <taxon>Pseudonocardia</taxon>
    </lineage>
</organism>
<evidence type="ECO:0000313" key="2">
    <source>
        <dbReference type="Proteomes" id="UP001428817"/>
    </source>
</evidence>
<dbReference type="Proteomes" id="UP001428817">
    <property type="component" value="Unassembled WGS sequence"/>
</dbReference>
<accession>A0ABP9PU62</accession>
<dbReference type="EMBL" id="BAABJP010000007">
    <property type="protein sequence ID" value="GAA5152265.1"/>
    <property type="molecule type" value="Genomic_DNA"/>
</dbReference>
<comment type="caution">
    <text evidence="1">The sequence shown here is derived from an EMBL/GenBank/DDBJ whole genome shotgun (WGS) entry which is preliminary data.</text>
</comment>